<feature type="domain" description="Transposase (putative) gypsy type" evidence="2">
    <location>
        <begin position="57"/>
        <end position="120"/>
    </location>
</feature>
<dbReference type="EMBL" id="RWGY01000642">
    <property type="protein sequence ID" value="TVU00022.1"/>
    <property type="molecule type" value="Genomic_DNA"/>
</dbReference>
<keyword evidence="4" id="KW-1185">Reference proteome</keyword>
<evidence type="ECO:0000313" key="4">
    <source>
        <dbReference type="Proteomes" id="UP000324897"/>
    </source>
</evidence>
<dbReference type="Pfam" id="PF04195">
    <property type="entry name" value="Transposase_28"/>
    <property type="match status" value="1"/>
</dbReference>
<sequence>MPPKVALLEREWNDTFGHSECIDASLDDNFTSNFGPRASARSPGSSLVPRPSAGEAIVFLEFFKYGLRVPAHPFVSRVLKAFQLEIHQLTPNAIAKLAIYVWACKSQGFEPSVSAFAFTHRVHFQPTSKVRSDSFGVINFVHANPKNVPAFGQANKVTSHWKRYWFYVKFSENSKIVSSMEPPKWLIQVDVDHDDDFEGCIDSLRKIRPLLSCRDLVEEYISVGVDPLRPSWDLQFAEGLYANGLRKYVLTSDALSVPEVEELAKAIVGPYIDKEETGRREAGTPARFNRSFAVRDQPYEDYGAPVPKQKRSSKASASEEPEPSRKRHRKNAPGPARKHLRKAALNVKPISAAPPRGSTGDEGSPDDYSGEDYSSGEDPFGELPRFRISEDDDPIEFALDSDYEGHGLPSLTPSQIFPSASVMGDVEKVLPDILFAKERKQLSGLHYGHLFQALYANQVKVFPVIGAIEDQFFYFRNRLRHFRQRFRDTRSELREKDSEERKVSSSLFKAWKDLRDCLLYLGGEVQDFPLPNASNREFAEWISTNSSFAKSTAENFGVLAGAAGIEEAFAQLSLSGGSVDPILDEGFSPAKELPNPVPDKARSSFFKMALHWQDVGSGRVSSFVEKFRENQNSAASDDFADDVPEE</sequence>
<feature type="compositionally biased region" description="Basic residues" evidence="1">
    <location>
        <begin position="325"/>
        <end position="342"/>
    </location>
</feature>
<accession>A0A5J9SLZ3</accession>
<dbReference type="Gramene" id="TVU00022">
    <property type="protein sequence ID" value="TVU00022"/>
    <property type="gene ID" value="EJB05_54574"/>
</dbReference>
<feature type="non-terminal residue" evidence="3">
    <location>
        <position position="1"/>
    </location>
</feature>
<reference evidence="3 4" key="1">
    <citation type="journal article" date="2019" name="Sci. Rep.">
        <title>A high-quality genome of Eragrostis curvula grass provides insights into Poaceae evolution and supports new strategies to enhance forage quality.</title>
        <authorList>
            <person name="Carballo J."/>
            <person name="Santos B.A.C.M."/>
            <person name="Zappacosta D."/>
            <person name="Garbus I."/>
            <person name="Selva J.P."/>
            <person name="Gallo C.A."/>
            <person name="Diaz A."/>
            <person name="Albertini E."/>
            <person name="Caccamo M."/>
            <person name="Echenique V."/>
        </authorList>
    </citation>
    <scope>NUCLEOTIDE SEQUENCE [LARGE SCALE GENOMIC DNA]</scope>
    <source>
        <strain evidence="4">cv. Victoria</strain>
        <tissue evidence="3">Leaf</tissue>
    </source>
</reference>
<dbReference type="PANTHER" id="PTHR33026">
    <property type="entry name" value="OS06G0360600 PROTEIN"/>
    <property type="match status" value="1"/>
</dbReference>
<dbReference type="OrthoDB" id="685425at2759"/>
<name>A0A5J9SLZ3_9POAL</name>
<comment type="caution">
    <text evidence="3">The sequence shown here is derived from an EMBL/GenBank/DDBJ whole genome shotgun (WGS) entry which is preliminary data.</text>
</comment>
<dbReference type="InterPro" id="IPR007321">
    <property type="entry name" value="Transposase_28"/>
</dbReference>
<dbReference type="Proteomes" id="UP000324897">
    <property type="component" value="Unassembled WGS sequence"/>
</dbReference>
<organism evidence="3 4">
    <name type="scientific">Eragrostis curvula</name>
    <name type="common">weeping love grass</name>
    <dbReference type="NCBI Taxonomy" id="38414"/>
    <lineage>
        <taxon>Eukaryota</taxon>
        <taxon>Viridiplantae</taxon>
        <taxon>Streptophyta</taxon>
        <taxon>Embryophyta</taxon>
        <taxon>Tracheophyta</taxon>
        <taxon>Spermatophyta</taxon>
        <taxon>Magnoliopsida</taxon>
        <taxon>Liliopsida</taxon>
        <taxon>Poales</taxon>
        <taxon>Poaceae</taxon>
        <taxon>PACMAD clade</taxon>
        <taxon>Chloridoideae</taxon>
        <taxon>Eragrostideae</taxon>
        <taxon>Eragrostidinae</taxon>
        <taxon>Eragrostis</taxon>
    </lineage>
</organism>
<evidence type="ECO:0000259" key="2">
    <source>
        <dbReference type="Pfam" id="PF04195"/>
    </source>
</evidence>
<protein>
    <recommendedName>
        <fullName evidence="2">Transposase (putative) gypsy type domain-containing protein</fullName>
    </recommendedName>
</protein>
<gene>
    <name evidence="3" type="ORF">EJB05_54574</name>
</gene>
<feature type="region of interest" description="Disordered" evidence="1">
    <location>
        <begin position="277"/>
        <end position="385"/>
    </location>
</feature>
<proteinExistence type="predicted"/>
<evidence type="ECO:0000256" key="1">
    <source>
        <dbReference type="SAM" id="MobiDB-lite"/>
    </source>
</evidence>
<evidence type="ECO:0000313" key="3">
    <source>
        <dbReference type="EMBL" id="TVU00022.1"/>
    </source>
</evidence>
<dbReference type="AlphaFoldDB" id="A0A5J9SLZ3"/>
<dbReference type="PANTHER" id="PTHR33026:SF7">
    <property type="entry name" value="OS03G0100275 PROTEIN"/>
    <property type="match status" value="1"/>
</dbReference>